<keyword evidence="5" id="KW-0472">Membrane</keyword>
<gene>
    <name evidence="7" type="ORF">LAQU0_S07e04698g</name>
</gene>
<feature type="compositionally biased region" description="Polar residues" evidence="6">
    <location>
        <begin position="15"/>
        <end position="26"/>
    </location>
</feature>
<keyword evidence="8" id="KW-1185">Reference proteome</keyword>
<dbReference type="AlphaFoldDB" id="A0A0N7MLR0"/>
<dbReference type="GO" id="GO:0005802">
    <property type="term" value="C:trans-Golgi network"/>
    <property type="evidence" value="ECO:0007669"/>
    <property type="project" value="TreeGrafter"/>
</dbReference>
<organism evidence="7 8">
    <name type="scientific">Lachancea quebecensis</name>
    <dbReference type="NCBI Taxonomy" id="1654605"/>
    <lineage>
        <taxon>Eukaryota</taxon>
        <taxon>Fungi</taxon>
        <taxon>Dikarya</taxon>
        <taxon>Ascomycota</taxon>
        <taxon>Saccharomycotina</taxon>
        <taxon>Saccharomycetes</taxon>
        <taxon>Saccharomycetales</taxon>
        <taxon>Saccharomycetaceae</taxon>
        <taxon>Lachancea</taxon>
    </lineage>
</organism>
<accession>A0A0N7MLR0</accession>
<evidence type="ECO:0000256" key="6">
    <source>
        <dbReference type="SAM" id="MobiDB-lite"/>
    </source>
</evidence>
<feature type="region of interest" description="Disordered" evidence="6">
    <location>
        <begin position="1"/>
        <end position="26"/>
    </location>
</feature>
<feature type="compositionally biased region" description="Acidic residues" evidence="6">
    <location>
        <begin position="1"/>
        <end position="10"/>
    </location>
</feature>
<evidence type="ECO:0000313" key="7">
    <source>
        <dbReference type="EMBL" id="CUS22985.1"/>
    </source>
</evidence>
<protein>
    <submittedName>
        <fullName evidence="7">LAQU0S07e04698g1_1</fullName>
    </submittedName>
</protein>
<evidence type="ECO:0000256" key="3">
    <source>
        <dbReference type="ARBA" id="ARBA00022692"/>
    </source>
</evidence>
<evidence type="ECO:0000256" key="1">
    <source>
        <dbReference type="ARBA" id="ARBA00004141"/>
    </source>
</evidence>
<keyword evidence="3" id="KW-0812">Transmembrane</keyword>
<dbReference type="GO" id="GO:0006888">
    <property type="term" value="P:endoplasmic reticulum to Golgi vesicle-mediated transport"/>
    <property type="evidence" value="ECO:0007669"/>
    <property type="project" value="InterPro"/>
</dbReference>
<dbReference type="Proteomes" id="UP000236544">
    <property type="component" value="Unassembled WGS sequence"/>
</dbReference>
<dbReference type="InterPro" id="IPR045231">
    <property type="entry name" value="Yip1/4-like"/>
</dbReference>
<sequence>MSDIVEPDFIENDHSQSPAWGGSNATPDLGDYNIDFTARAGESTRGTLDEPVSQTLKRDVLRINTRLKQVVYPHFPLQARNAEALDSPDNGCTDLWAPLVFTILYAVALSRTSDRFSGSFVLSWTAIIAMALHLTVTRSESVSNGPVLTYVSSAGYCLFPQVLNAVLSAVLFPLATAAIPSQAWKVRVLVLLRLFSFATCSFWACRSSFKATAASGRTERFPLLLLQLTLGWACMVT</sequence>
<name>A0A0N7MLR0_9SACH</name>
<evidence type="ECO:0000256" key="4">
    <source>
        <dbReference type="ARBA" id="ARBA00022989"/>
    </source>
</evidence>
<dbReference type="PANTHER" id="PTHR21236">
    <property type="entry name" value="GOLGI MEMBRANE PROTEIN YIP1"/>
    <property type="match status" value="1"/>
</dbReference>
<comment type="similarity">
    <text evidence="2">Belongs to the YIP1 family.</text>
</comment>
<proteinExistence type="inferred from homology"/>
<evidence type="ECO:0000313" key="8">
    <source>
        <dbReference type="Proteomes" id="UP000236544"/>
    </source>
</evidence>
<dbReference type="EMBL" id="LN890573">
    <property type="protein sequence ID" value="CUS22985.1"/>
    <property type="molecule type" value="Genomic_DNA"/>
</dbReference>
<evidence type="ECO:0000256" key="2">
    <source>
        <dbReference type="ARBA" id="ARBA00010596"/>
    </source>
</evidence>
<comment type="subcellular location">
    <subcellularLocation>
        <location evidence="1">Membrane</location>
        <topology evidence="1">Multi-pass membrane protein</topology>
    </subcellularLocation>
</comment>
<dbReference type="OrthoDB" id="411251at2759"/>
<dbReference type="GO" id="GO:0016020">
    <property type="term" value="C:membrane"/>
    <property type="evidence" value="ECO:0007669"/>
    <property type="project" value="UniProtKB-SubCell"/>
</dbReference>
<reference evidence="8" key="1">
    <citation type="submission" date="2015-10" db="EMBL/GenBank/DDBJ databases">
        <authorList>
            <person name="Devillers H."/>
        </authorList>
    </citation>
    <scope>NUCLEOTIDE SEQUENCE [LARGE SCALE GENOMIC DNA]</scope>
</reference>
<dbReference type="PANTHER" id="PTHR21236:SF1">
    <property type="entry name" value="PROTEIN YIPF6"/>
    <property type="match status" value="1"/>
</dbReference>
<evidence type="ECO:0000256" key="5">
    <source>
        <dbReference type="ARBA" id="ARBA00023136"/>
    </source>
</evidence>
<keyword evidence="4" id="KW-1133">Transmembrane helix</keyword>